<evidence type="ECO:0000313" key="4">
    <source>
        <dbReference type="Proteomes" id="UP000006727"/>
    </source>
</evidence>
<organism evidence="1">
    <name type="scientific">Physcomitrium patens</name>
    <name type="common">Spreading-leaved earth moss</name>
    <name type="synonym">Physcomitrella patens</name>
    <dbReference type="NCBI Taxonomy" id="3218"/>
    <lineage>
        <taxon>Eukaryota</taxon>
        <taxon>Viridiplantae</taxon>
        <taxon>Streptophyta</taxon>
        <taxon>Embryophyta</taxon>
        <taxon>Bryophyta</taxon>
        <taxon>Bryophytina</taxon>
        <taxon>Bryopsida</taxon>
        <taxon>Funariidae</taxon>
        <taxon>Funariales</taxon>
        <taxon>Funariaceae</taxon>
        <taxon>Physcomitrium</taxon>
    </lineage>
</organism>
<dbReference type="Gramene" id="Pp3c3_22450V3.2">
    <property type="protein sequence ID" value="Pp3c3_22450V3.2"/>
    <property type="gene ID" value="Pp3c3_22450"/>
</dbReference>
<name>A0A2K1KVK8_PHYPA</name>
<dbReference type="Gramene" id="Pp3c3_22450V3.1">
    <property type="protein sequence ID" value="Pp3c3_22450V3.1"/>
    <property type="gene ID" value="Pp3c3_22450"/>
</dbReference>
<keyword evidence="4" id="KW-1185">Reference proteome</keyword>
<dbReference type="EnsemblPlants" id="Pp3c3_22440V3.2">
    <property type="protein sequence ID" value="Pp3c3_22440V3.2"/>
    <property type="gene ID" value="Pp3c3_22440"/>
</dbReference>
<evidence type="ECO:0000313" key="2">
    <source>
        <dbReference type="EMBL" id="PNR57810.1"/>
    </source>
</evidence>
<dbReference type="PaxDb" id="3218-PP1S47_158V6.1"/>
<dbReference type="Gramene" id="Pp3c3_22440V3.2">
    <property type="protein sequence ID" value="Pp3c3_22440V3.2"/>
    <property type="gene ID" value="Pp3c3_22440"/>
</dbReference>
<evidence type="ECO:0000313" key="1">
    <source>
        <dbReference type="EMBL" id="PNR57809.1"/>
    </source>
</evidence>
<dbReference type="InParanoid" id="A0A2K1KVK8"/>
<reference evidence="3" key="3">
    <citation type="submission" date="2020-12" db="UniProtKB">
        <authorList>
            <consortium name="EnsemblPlants"/>
        </authorList>
    </citation>
    <scope>IDENTIFICATION</scope>
</reference>
<accession>A0A2K1KVK8</accession>
<dbReference type="Proteomes" id="UP000006727">
    <property type="component" value="Chromosome 3"/>
</dbReference>
<evidence type="ECO:0000313" key="3">
    <source>
        <dbReference type="EnsemblPlants" id="Pp3c3_22440V3.1"/>
    </source>
</evidence>
<dbReference type="Gramene" id="Pp3c3_22440V3.1">
    <property type="protein sequence ID" value="Pp3c3_22440V3.1"/>
    <property type="gene ID" value="Pp3c3_22440"/>
</dbReference>
<dbReference type="EMBL" id="ABEU02000003">
    <property type="protein sequence ID" value="PNR57810.1"/>
    <property type="molecule type" value="Genomic_DNA"/>
</dbReference>
<sequence length="85" mass="10163">MDALRHADAKVQHATHPAGTARWRMNRYNPMARLRWKKNRVTHPVGYQKAKTRARLNYINPLFYIRRIKRNLTGVGHRHRTTTVY</sequence>
<reference evidence="1 4" key="1">
    <citation type="journal article" date="2008" name="Science">
        <title>The Physcomitrella genome reveals evolutionary insights into the conquest of land by plants.</title>
        <authorList>
            <person name="Rensing S."/>
            <person name="Lang D."/>
            <person name="Zimmer A."/>
            <person name="Terry A."/>
            <person name="Salamov A."/>
            <person name="Shapiro H."/>
            <person name="Nishiyama T."/>
            <person name="Perroud P.-F."/>
            <person name="Lindquist E."/>
            <person name="Kamisugi Y."/>
            <person name="Tanahashi T."/>
            <person name="Sakakibara K."/>
            <person name="Fujita T."/>
            <person name="Oishi K."/>
            <person name="Shin-I T."/>
            <person name="Kuroki Y."/>
            <person name="Toyoda A."/>
            <person name="Suzuki Y."/>
            <person name="Hashimoto A."/>
            <person name="Yamaguchi K."/>
            <person name="Sugano A."/>
            <person name="Kohara Y."/>
            <person name="Fujiyama A."/>
            <person name="Anterola A."/>
            <person name="Aoki S."/>
            <person name="Ashton N."/>
            <person name="Barbazuk W.B."/>
            <person name="Barker E."/>
            <person name="Bennetzen J."/>
            <person name="Bezanilla M."/>
            <person name="Blankenship R."/>
            <person name="Cho S.H."/>
            <person name="Dutcher S."/>
            <person name="Estelle M."/>
            <person name="Fawcett J.A."/>
            <person name="Gundlach H."/>
            <person name="Hanada K."/>
            <person name="Heyl A."/>
            <person name="Hicks K.A."/>
            <person name="Hugh J."/>
            <person name="Lohr M."/>
            <person name="Mayer K."/>
            <person name="Melkozernov A."/>
            <person name="Murata T."/>
            <person name="Nelson D."/>
            <person name="Pils B."/>
            <person name="Prigge M."/>
            <person name="Reiss B."/>
            <person name="Renner T."/>
            <person name="Rombauts S."/>
            <person name="Rushton P."/>
            <person name="Sanderfoot A."/>
            <person name="Schween G."/>
            <person name="Shiu S.-H."/>
            <person name="Stueber K."/>
            <person name="Theodoulou F.L."/>
            <person name="Tu H."/>
            <person name="Van de Peer Y."/>
            <person name="Verrier P.J."/>
            <person name="Waters E."/>
            <person name="Wood A."/>
            <person name="Yang L."/>
            <person name="Cove D."/>
            <person name="Cuming A."/>
            <person name="Hasebe M."/>
            <person name="Lucas S."/>
            <person name="Mishler D.B."/>
            <person name="Reski R."/>
            <person name="Grigoriev I."/>
            <person name="Quatrano R.S."/>
            <person name="Boore J.L."/>
        </authorList>
    </citation>
    <scope>NUCLEOTIDE SEQUENCE [LARGE SCALE GENOMIC DNA]</scope>
    <source>
        <strain evidence="3 4">cv. Gransden 2004</strain>
    </source>
</reference>
<reference evidence="1 4" key="2">
    <citation type="journal article" date="2018" name="Plant J.">
        <title>The Physcomitrella patens chromosome-scale assembly reveals moss genome structure and evolution.</title>
        <authorList>
            <person name="Lang D."/>
            <person name="Ullrich K.K."/>
            <person name="Murat F."/>
            <person name="Fuchs J."/>
            <person name="Jenkins J."/>
            <person name="Haas F.B."/>
            <person name="Piednoel M."/>
            <person name="Gundlach H."/>
            <person name="Van Bel M."/>
            <person name="Meyberg R."/>
            <person name="Vives C."/>
            <person name="Morata J."/>
            <person name="Symeonidi A."/>
            <person name="Hiss M."/>
            <person name="Muchero W."/>
            <person name="Kamisugi Y."/>
            <person name="Saleh O."/>
            <person name="Blanc G."/>
            <person name="Decker E.L."/>
            <person name="van Gessel N."/>
            <person name="Grimwood J."/>
            <person name="Hayes R.D."/>
            <person name="Graham S.W."/>
            <person name="Gunter L.E."/>
            <person name="McDaniel S.F."/>
            <person name="Hoernstein S.N.W."/>
            <person name="Larsson A."/>
            <person name="Li F.W."/>
            <person name="Perroud P.F."/>
            <person name="Phillips J."/>
            <person name="Ranjan P."/>
            <person name="Rokshar D.S."/>
            <person name="Rothfels C.J."/>
            <person name="Schneider L."/>
            <person name="Shu S."/>
            <person name="Stevenson D.W."/>
            <person name="Thummler F."/>
            <person name="Tillich M."/>
            <person name="Villarreal Aguilar J.C."/>
            <person name="Widiez T."/>
            <person name="Wong G.K."/>
            <person name="Wymore A."/>
            <person name="Zhang Y."/>
            <person name="Zimmer A.D."/>
            <person name="Quatrano R.S."/>
            <person name="Mayer K.F.X."/>
            <person name="Goodstein D."/>
            <person name="Casacuberta J.M."/>
            <person name="Vandepoele K."/>
            <person name="Reski R."/>
            <person name="Cuming A.C."/>
            <person name="Tuskan G.A."/>
            <person name="Maumus F."/>
            <person name="Salse J."/>
            <person name="Schmutz J."/>
            <person name="Rensing S.A."/>
        </authorList>
    </citation>
    <scope>NUCLEOTIDE SEQUENCE [LARGE SCALE GENOMIC DNA]</scope>
    <source>
        <strain evidence="3 4">cv. Gransden 2004</strain>
    </source>
</reference>
<dbReference type="EnsemblPlants" id="Pp3c3_22450V3.1">
    <property type="protein sequence ID" value="Pp3c3_22450V3.1"/>
    <property type="gene ID" value="Pp3c3_22450"/>
</dbReference>
<dbReference type="AlphaFoldDB" id="A0A2K1KVK8"/>
<dbReference type="EMBL" id="ABEU02000003">
    <property type="protein sequence ID" value="PNR57809.1"/>
    <property type="molecule type" value="Genomic_DNA"/>
</dbReference>
<protein>
    <submittedName>
        <fullName evidence="1 3">Uncharacterized protein</fullName>
    </submittedName>
</protein>
<proteinExistence type="predicted"/>
<dbReference type="EnsemblPlants" id="Pp3c3_22440V3.1">
    <property type="protein sequence ID" value="Pp3c3_22440V3.1"/>
    <property type="gene ID" value="Pp3c3_22440"/>
</dbReference>
<gene>
    <name evidence="1" type="ORF">PHYPA_004803</name>
    <name evidence="2" type="ORF">PHYPA_004804</name>
</gene>
<dbReference type="EnsemblPlants" id="Pp3c3_22450V3.2">
    <property type="protein sequence ID" value="Pp3c3_22450V3.2"/>
    <property type="gene ID" value="Pp3c3_22450"/>
</dbReference>